<dbReference type="SUPFAM" id="SSF47598">
    <property type="entry name" value="Ribbon-helix-helix"/>
    <property type="match status" value="1"/>
</dbReference>
<dbReference type="InterPro" id="IPR002145">
    <property type="entry name" value="CopG"/>
</dbReference>
<evidence type="ECO:0000259" key="1">
    <source>
        <dbReference type="Pfam" id="PF01402"/>
    </source>
</evidence>
<evidence type="ECO:0000313" key="2">
    <source>
        <dbReference type="EMBL" id="MEW9807482.1"/>
    </source>
</evidence>
<keyword evidence="3" id="KW-1185">Reference proteome</keyword>
<comment type="caution">
    <text evidence="2">The sequence shown here is derived from an EMBL/GenBank/DDBJ whole genome shotgun (WGS) entry which is preliminary data.</text>
</comment>
<feature type="domain" description="Ribbon-helix-helix protein CopG" evidence="1">
    <location>
        <begin position="7"/>
        <end position="39"/>
    </location>
</feature>
<gene>
    <name evidence="2" type="ORF">ABUE31_15935</name>
</gene>
<sequence>MRALIDIEEQQIERLDELARRQKKSRAALIRHAVREYLDARNAENADGAFGLWRARAVDGLEYQERVRSEW</sequence>
<proteinExistence type="predicted"/>
<protein>
    <submittedName>
        <fullName evidence="2">Ribbon-helix-helix protein, CopG family</fullName>
    </submittedName>
</protein>
<dbReference type="Gene3D" id="1.10.1220.10">
    <property type="entry name" value="Met repressor-like"/>
    <property type="match status" value="1"/>
</dbReference>
<reference evidence="2 3" key="1">
    <citation type="submission" date="2024-06" db="EMBL/GenBank/DDBJ databases">
        <authorList>
            <person name="Tuo L."/>
        </authorList>
    </citation>
    <scope>NUCLEOTIDE SEQUENCE [LARGE SCALE GENOMIC DNA]</scope>
    <source>
        <strain evidence="2 3">ZMM04-5</strain>
    </source>
</reference>
<evidence type="ECO:0000313" key="3">
    <source>
        <dbReference type="Proteomes" id="UP001556196"/>
    </source>
</evidence>
<dbReference type="Pfam" id="PF01402">
    <property type="entry name" value="RHH_1"/>
    <property type="match status" value="1"/>
</dbReference>
<dbReference type="EMBL" id="JBFOCI010000005">
    <property type="protein sequence ID" value="MEW9807482.1"/>
    <property type="molecule type" value="Genomic_DNA"/>
</dbReference>
<accession>A0ABV3R2B9</accession>
<organism evidence="2 3">
    <name type="scientific">Mesorhizobium marinum</name>
    <dbReference type="NCBI Taxonomy" id="3228790"/>
    <lineage>
        <taxon>Bacteria</taxon>
        <taxon>Pseudomonadati</taxon>
        <taxon>Pseudomonadota</taxon>
        <taxon>Alphaproteobacteria</taxon>
        <taxon>Hyphomicrobiales</taxon>
        <taxon>Phyllobacteriaceae</taxon>
        <taxon>Mesorhizobium</taxon>
    </lineage>
</organism>
<dbReference type="InterPro" id="IPR010985">
    <property type="entry name" value="Ribbon_hlx_hlx"/>
</dbReference>
<dbReference type="InterPro" id="IPR013321">
    <property type="entry name" value="Arc_rbn_hlx_hlx"/>
</dbReference>
<name>A0ABV3R2B9_9HYPH</name>
<dbReference type="RefSeq" id="WP_367724666.1">
    <property type="nucleotide sequence ID" value="NZ_JBFOCH010000036.1"/>
</dbReference>
<dbReference type="Proteomes" id="UP001556196">
    <property type="component" value="Unassembled WGS sequence"/>
</dbReference>